<sequence>MTEIEEEVRRIIIETANLNIPRHELNEENDLTQMGLDSITGIKIIVAIENQFDFEFDDSNLNVETFKNIKQLCTYVQNKLEEIDRKLPSSGN</sequence>
<dbReference type="Pfam" id="PF00550">
    <property type="entry name" value="PP-binding"/>
    <property type="match status" value="1"/>
</dbReference>
<gene>
    <name evidence="4" type="ORF">ACEU3E_30505</name>
</gene>
<evidence type="ECO:0000313" key="5">
    <source>
        <dbReference type="Proteomes" id="UP001575622"/>
    </source>
</evidence>
<evidence type="ECO:0000313" key="4">
    <source>
        <dbReference type="EMBL" id="MFB0846535.1"/>
    </source>
</evidence>
<keyword evidence="5" id="KW-1185">Reference proteome</keyword>
<dbReference type="PROSITE" id="PS00012">
    <property type="entry name" value="PHOSPHOPANTETHEINE"/>
    <property type="match status" value="1"/>
</dbReference>
<comment type="caution">
    <text evidence="4">The sequence shown here is derived from an EMBL/GenBank/DDBJ whole genome shotgun (WGS) entry which is preliminary data.</text>
</comment>
<organism evidence="4 5">
    <name type="scientific">Paenibacillus oleatilyticus</name>
    <dbReference type="NCBI Taxonomy" id="2594886"/>
    <lineage>
        <taxon>Bacteria</taxon>
        <taxon>Bacillati</taxon>
        <taxon>Bacillota</taxon>
        <taxon>Bacilli</taxon>
        <taxon>Bacillales</taxon>
        <taxon>Paenibacillaceae</taxon>
        <taxon>Paenibacillus</taxon>
    </lineage>
</organism>
<dbReference type="InterPro" id="IPR006162">
    <property type="entry name" value="Ppantetheine_attach_site"/>
</dbReference>
<dbReference type="RefSeq" id="WP_373956485.1">
    <property type="nucleotide sequence ID" value="NZ_JBHDLN010000022.1"/>
</dbReference>
<dbReference type="SUPFAM" id="SSF47336">
    <property type="entry name" value="ACP-like"/>
    <property type="match status" value="1"/>
</dbReference>
<dbReference type="PROSITE" id="PS50075">
    <property type="entry name" value="CARRIER"/>
    <property type="match status" value="1"/>
</dbReference>
<feature type="domain" description="Carrier" evidence="3">
    <location>
        <begin position="2"/>
        <end position="80"/>
    </location>
</feature>
<name>A0ABV4VA60_9BACL</name>
<dbReference type="InterPro" id="IPR036736">
    <property type="entry name" value="ACP-like_sf"/>
</dbReference>
<protein>
    <submittedName>
        <fullName evidence="4">Phosphopantetheine-binding protein</fullName>
    </submittedName>
</protein>
<keyword evidence="1" id="KW-0596">Phosphopantetheine</keyword>
<dbReference type="Gene3D" id="1.10.1200.10">
    <property type="entry name" value="ACP-like"/>
    <property type="match status" value="1"/>
</dbReference>
<evidence type="ECO:0000256" key="1">
    <source>
        <dbReference type="ARBA" id="ARBA00022450"/>
    </source>
</evidence>
<evidence type="ECO:0000256" key="2">
    <source>
        <dbReference type="ARBA" id="ARBA00022553"/>
    </source>
</evidence>
<evidence type="ECO:0000259" key="3">
    <source>
        <dbReference type="PROSITE" id="PS50075"/>
    </source>
</evidence>
<proteinExistence type="predicted"/>
<reference evidence="4 5" key="1">
    <citation type="submission" date="2024-09" db="EMBL/GenBank/DDBJ databases">
        <authorList>
            <person name="Makale K.P.P."/>
            <person name="Makhzoum A."/>
            <person name="Rantong G."/>
            <person name="Rahube T.O."/>
        </authorList>
    </citation>
    <scope>NUCLEOTIDE SEQUENCE [LARGE SCALE GENOMIC DNA]</scope>
    <source>
        <strain evidence="4 5">KM_D13</strain>
    </source>
</reference>
<accession>A0ABV4VA60</accession>
<dbReference type="Proteomes" id="UP001575622">
    <property type="component" value="Unassembled WGS sequence"/>
</dbReference>
<dbReference type="InterPro" id="IPR009081">
    <property type="entry name" value="PP-bd_ACP"/>
</dbReference>
<keyword evidence="2" id="KW-0597">Phosphoprotein</keyword>
<dbReference type="EMBL" id="JBHDLN010000022">
    <property type="protein sequence ID" value="MFB0846535.1"/>
    <property type="molecule type" value="Genomic_DNA"/>
</dbReference>